<dbReference type="EMBL" id="WBVQ01000003">
    <property type="protein sequence ID" value="KAB2815195.1"/>
    <property type="molecule type" value="Genomic_DNA"/>
</dbReference>
<proteinExistence type="predicted"/>
<comment type="caution">
    <text evidence="1">The sequence shown here is derived from an EMBL/GenBank/DDBJ whole genome shotgun (WGS) entry which is preliminary data.</text>
</comment>
<dbReference type="Pfam" id="PF11251">
    <property type="entry name" value="DUF3050"/>
    <property type="match status" value="1"/>
</dbReference>
<evidence type="ECO:0000313" key="1">
    <source>
        <dbReference type="EMBL" id="KAB2815195.1"/>
    </source>
</evidence>
<keyword evidence="2" id="KW-1185">Reference proteome</keyword>
<dbReference type="AlphaFoldDB" id="A0A6L3ZD97"/>
<dbReference type="SUPFAM" id="SSF48613">
    <property type="entry name" value="Heme oxygenase-like"/>
    <property type="match status" value="1"/>
</dbReference>
<sequence>MKNSHLTAIEHRIEPLRKRILEHSLYDSLNTMDDLRRFMESHIFAVWDFMSLLKGLQKQLTSVDEAWVPTESKLARRLVNEIVLAEESDEDPEGNPASHYELYLDAMRQAGANTRPVNHFIQTLQRSFKVKDILKYNLAELDEAILHYLRANYAIIKRGKVHEMAAAFTYGREDLIPDMFTEIVKELHNKFPNQLDAFVYYLDRHIELDGDEHGPMALRMITELCGNDEQKWMEAEDASVEALEARLMLWNSIEKTIHQRSKAGVERA</sequence>
<gene>
    <name evidence="1" type="ORF">F8C82_13950</name>
</gene>
<evidence type="ECO:0000313" key="2">
    <source>
        <dbReference type="Proteomes" id="UP000484164"/>
    </source>
</evidence>
<protein>
    <submittedName>
        <fullName evidence="1">DUF3050 domain-containing protein</fullName>
    </submittedName>
</protein>
<dbReference type="Proteomes" id="UP000484164">
    <property type="component" value="Unassembled WGS sequence"/>
</dbReference>
<accession>A0A6L3ZD97</accession>
<dbReference type="InterPro" id="IPR024423">
    <property type="entry name" value="DUF3050"/>
</dbReference>
<reference evidence="1 2" key="1">
    <citation type="submission" date="2019-10" db="EMBL/GenBank/DDBJ databases">
        <title>Genome sequence of Phaeocystidibacter marisrubri JCM30614 (type strain).</title>
        <authorList>
            <person name="Bowman J.P."/>
        </authorList>
    </citation>
    <scope>NUCLEOTIDE SEQUENCE [LARGE SCALE GENOMIC DNA]</scope>
    <source>
        <strain evidence="1 2">JCM 30614</strain>
    </source>
</reference>
<organism evidence="1 2">
    <name type="scientific">Phaeocystidibacter marisrubri</name>
    <dbReference type="NCBI Taxonomy" id="1577780"/>
    <lineage>
        <taxon>Bacteria</taxon>
        <taxon>Pseudomonadati</taxon>
        <taxon>Bacteroidota</taxon>
        <taxon>Flavobacteriia</taxon>
        <taxon>Flavobacteriales</taxon>
        <taxon>Phaeocystidibacteraceae</taxon>
        <taxon>Phaeocystidibacter</taxon>
    </lineage>
</organism>
<name>A0A6L3ZD97_9FLAO</name>
<dbReference type="OrthoDB" id="9791270at2"/>
<dbReference type="Gene3D" id="1.20.910.10">
    <property type="entry name" value="Heme oxygenase-like"/>
    <property type="match status" value="1"/>
</dbReference>
<dbReference type="InterPro" id="IPR016084">
    <property type="entry name" value="Haem_Oase-like_multi-hlx"/>
</dbReference>